<proteinExistence type="predicted"/>
<reference evidence="1" key="1">
    <citation type="submission" date="2020-05" db="EMBL/GenBank/DDBJ databases">
        <authorList>
            <person name="Chiriac C."/>
            <person name="Salcher M."/>
            <person name="Ghai R."/>
            <person name="Kavagutti S V."/>
        </authorList>
    </citation>
    <scope>NUCLEOTIDE SEQUENCE</scope>
</reference>
<protein>
    <submittedName>
        <fullName evidence="1">Unannotated protein</fullName>
    </submittedName>
</protein>
<dbReference type="EMBL" id="CAFBPM010000048">
    <property type="protein sequence ID" value="CAB5033745.1"/>
    <property type="molecule type" value="Genomic_DNA"/>
</dbReference>
<dbReference type="AlphaFoldDB" id="A0A6J7RXY4"/>
<evidence type="ECO:0000313" key="1">
    <source>
        <dbReference type="EMBL" id="CAB5033745.1"/>
    </source>
</evidence>
<organism evidence="1">
    <name type="scientific">freshwater metagenome</name>
    <dbReference type="NCBI Taxonomy" id="449393"/>
    <lineage>
        <taxon>unclassified sequences</taxon>
        <taxon>metagenomes</taxon>
        <taxon>ecological metagenomes</taxon>
    </lineage>
</organism>
<accession>A0A6J7RXY4</accession>
<gene>
    <name evidence="1" type="ORF">UFOPK4112_01954</name>
</gene>
<sequence>MELVVFLLEQHLVCEGQALDLPNLAIDPTSEGPSLTRLNLTHRGHA</sequence>
<name>A0A6J7RXY4_9ZZZZ</name>